<evidence type="ECO:0000256" key="4">
    <source>
        <dbReference type="ARBA" id="ARBA00022803"/>
    </source>
</evidence>
<dbReference type="InterPro" id="IPR001680">
    <property type="entry name" value="WD40_rpt"/>
</dbReference>
<dbReference type="Pfam" id="PF24762">
    <property type="entry name" value="TPR_IF140-IFT172"/>
    <property type="match status" value="1"/>
</dbReference>
<dbReference type="PANTHER" id="PTHR15722:SF7">
    <property type="entry name" value="INTRAFLAGELLAR TRANSPORT PROTEIN 140 HOMOLOG"/>
    <property type="match status" value="1"/>
</dbReference>
<dbReference type="eggNOG" id="KOG3617">
    <property type="taxonomic scope" value="Eukaryota"/>
</dbReference>
<evidence type="ECO:0000256" key="6">
    <source>
        <dbReference type="ARBA" id="ARBA00023273"/>
    </source>
</evidence>
<sequence length="1352" mass="150134">MAMFFDFPVSAPESYTPINAAWHTKHPLLAVAAQERRQGMTSGSVSLYTQDGEHLSESTLQRAAKPTTIAWHPTLKLLATGWASGELIMWNEETHMAYECKRMHDNITCLTWSHDGSRLFSADDEGQLCVWRISKTGKASLTYEHKADTGFTHCVAVTAGSEDTSMVFLGTFDKGVMLADATGACTPSFPVTDKIVDLVFDPESASLVVATQDMMVVHHHVAPDGAVKDKYEFKMSGKAFSSLGFAGPGILIAATSENQIRVWCSEEGDSYSLSIAHERGEFTPSDIIQTVAYNPANRIIAGTSRNGMVFMWKFKGEAFTDRDSWSFLPPIELRGSLVGAQWGPDGLLLVRNASDTVSILREHIMRKHFCNNTAVVQVSSTRFVVEVHNTICHDVDADFAIKGLSTDGECVCVWSGKQVAVFELVKDGEVIRNAGQFSCEAVACALHAGTVFTAEGSKIHARTHQGSSKQMLVFGEDEQVTHLHCNNNFLAAAAANGVLRVWDLSRREARPHAGPRDVTEDVDGVRDVAVNCTGTHVSFLATVDGKPDTSVWVWAVESDAIISQAFGVGGRCPVSQQWDNTDGRLLVCETHLPSSDDGSAHAEATTIFMTPDNGMVVQQTTALTPLDVGPLLGVQVPNLYFALRGKSDEGHITRAVPMRDFAGLENADKDTKAAMLEFSYQLTVGNLDAAFKSVRAIDNASVWANMARMCVANKRLDVAAVCMGKLGDAPAARVLREADKEAEPEAKVAALAVQLRMYEQAEQLYKDCGRYDLLNRLYQDQGRWDDAVRVALEHDRMHMRNTYYRYAQHLEALGRTADAIKHYELAETHAFEVPRLLFNEPENLEAYVKQSKSKQLLKWWAQYLESTQELDEARKFYAAADDALSLVRVYCYCEEVDKARELVSTSKNKAAAYHLAKYLEDMGEFEEAVSLYSQAASYNNAIRLAKEHGLKQQMLSLALKSTKGDMMSAAEYYESQGAFDKAVMLYHKAGRVSKALDMCFQHNLFQALSEITQHLSEGTDPELLEKASSFFTNNGQYEKAVNLLVVAGQFHDALDLIARHGVHLTDEWAEKMTYARGEVDKKVRNALLTRIADVCFNQGSYQLATRKYTQAGQHVKAMKALLKCGDTNKIIFFANKCRQREVYVLAANYLQSLNWRRDPEIMKHIISFYTKGRALDSLASFYEACAGVEIDDYQNYEKALGALNEALRCMSRAKMKDLDLQEQRVASLQQRIESTRRFVAAKQIAEEDPSEMVAQMQQLLQEPDIDQAVRIGDIYGVIIEHLASREQYAEAYDNMQELRKRIPNVNVAYYVNMRVIEAVHNALNIPLGQGQGPAVGGGDDDEIGEEIEGQDV</sequence>
<comment type="subcellular location">
    <subcellularLocation>
        <location evidence="1">Cell projection</location>
        <location evidence="1">Cilium</location>
    </subcellularLocation>
</comment>
<feature type="domain" description="IF140 C-terminal TPR" evidence="10">
    <location>
        <begin position="1176"/>
        <end position="1299"/>
    </location>
</feature>
<dbReference type="GeneID" id="16069240"/>
<evidence type="ECO:0000256" key="5">
    <source>
        <dbReference type="ARBA" id="ARBA00023069"/>
    </source>
</evidence>
<feature type="compositionally biased region" description="Acidic residues" evidence="7">
    <location>
        <begin position="1338"/>
        <end position="1352"/>
    </location>
</feature>
<evidence type="ECO:0000259" key="8">
    <source>
        <dbReference type="Pfam" id="PF23383"/>
    </source>
</evidence>
<dbReference type="SUPFAM" id="SSF69322">
    <property type="entry name" value="Tricorn protease domain 2"/>
    <property type="match status" value="1"/>
</dbReference>
<evidence type="ECO:0008006" key="14">
    <source>
        <dbReference type="Google" id="ProtNLM"/>
    </source>
</evidence>
<dbReference type="SUPFAM" id="SSF48452">
    <property type="entry name" value="TPR-like"/>
    <property type="match status" value="2"/>
</dbReference>
<feature type="domain" description="IFT140 first beta-propeller" evidence="8">
    <location>
        <begin position="158"/>
        <end position="363"/>
    </location>
</feature>
<dbReference type="InterPro" id="IPR056156">
    <property type="entry name" value="TPR_IF140_C"/>
</dbReference>
<dbReference type="STRING" id="946362.F2UQ88"/>
<accession>F2UQ88</accession>
<dbReference type="GO" id="GO:0035721">
    <property type="term" value="P:intraciliary retrograde transport"/>
    <property type="evidence" value="ECO:0007669"/>
    <property type="project" value="TreeGrafter"/>
</dbReference>
<dbReference type="InterPro" id="IPR056155">
    <property type="entry name" value="Beta-prop_IFT140_2nd"/>
</dbReference>
<proteinExistence type="predicted"/>
<feature type="domain" description="IFT140 first beta-propeller" evidence="8">
    <location>
        <begin position="2"/>
        <end position="156"/>
    </location>
</feature>
<feature type="domain" description="IFT140 second beta-propeller" evidence="9">
    <location>
        <begin position="568"/>
        <end position="642"/>
    </location>
</feature>
<dbReference type="InterPro" id="IPR056168">
    <property type="entry name" value="TPR_IF140/IFT172/WDR19"/>
</dbReference>
<name>F2UQ88_SALR5</name>
<dbReference type="Pfam" id="PF24760">
    <property type="entry name" value="TPR_IF140_C"/>
    <property type="match status" value="1"/>
</dbReference>
<evidence type="ECO:0000313" key="13">
    <source>
        <dbReference type="Proteomes" id="UP000007799"/>
    </source>
</evidence>
<feature type="region of interest" description="Disordered" evidence="7">
    <location>
        <begin position="1329"/>
        <end position="1352"/>
    </location>
</feature>
<evidence type="ECO:0000256" key="1">
    <source>
        <dbReference type="ARBA" id="ARBA00004138"/>
    </source>
</evidence>
<feature type="domain" description="IFT140 second beta-propeller" evidence="9">
    <location>
        <begin position="372"/>
        <end position="566"/>
    </location>
</feature>
<evidence type="ECO:0000259" key="10">
    <source>
        <dbReference type="Pfam" id="PF24760"/>
    </source>
</evidence>
<dbReference type="InterPro" id="IPR011990">
    <property type="entry name" value="TPR-like_helical_dom_sf"/>
</dbReference>
<dbReference type="Pfam" id="PF23383">
    <property type="entry name" value="Beta-prop_IFT140_1st"/>
    <property type="match status" value="2"/>
</dbReference>
<dbReference type="OrthoDB" id="10258787at2759"/>
<dbReference type="InParanoid" id="F2UQ88"/>
<dbReference type="RefSeq" id="XP_004988705.1">
    <property type="nucleotide sequence ID" value="XM_004988648.1"/>
</dbReference>
<feature type="domain" description="IF140/IFT172/WDR19 TPR" evidence="11">
    <location>
        <begin position="685"/>
        <end position="1168"/>
    </location>
</feature>
<dbReference type="Gene3D" id="1.25.40.470">
    <property type="match status" value="2"/>
</dbReference>
<dbReference type="Gene3D" id="1.25.40.10">
    <property type="entry name" value="Tetratricopeptide repeat domain"/>
    <property type="match status" value="1"/>
</dbReference>
<protein>
    <recommendedName>
        <fullName evidence="14">Intraflagellar transport protein 140</fullName>
    </recommendedName>
</protein>
<keyword evidence="13" id="KW-1185">Reference proteome</keyword>
<keyword evidence="4" id="KW-0802">TPR repeat</keyword>
<evidence type="ECO:0000259" key="11">
    <source>
        <dbReference type="Pfam" id="PF24762"/>
    </source>
</evidence>
<dbReference type="EMBL" id="GL832988">
    <property type="protein sequence ID" value="EGD79756.1"/>
    <property type="molecule type" value="Genomic_DNA"/>
</dbReference>
<keyword evidence="3" id="KW-0677">Repeat</keyword>
<organism evidence="13">
    <name type="scientific">Salpingoeca rosetta (strain ATCC 50818 / BSB-021)</name>
    <dbReference type="NCBI Taxonomy" id="946362"/>
    <lineage>
        <taxon>Eukaryota</taxon>
        <taxon>Choanoflagellata</taxon>
        <taxon>Craspedida</taxon>
        <taxon>Salpingoecidae</taxon>
        <taxon>Salpingoeca</taxon>
    </lineage>
</organism>
<dbReference type="OMA" id="FYKFHTI"/>
<dbReference type="GO" id="GO:0030991">
    <property type="term" value="C:intraciliary transport particle A"/>
    <property type="evidence" value="ECO:0007669"/>
    <property type="project" value="TreeGrafter"/>
</dbReference>
<evidence type="ECO:0000256" key="3">
    <source>
        <dbReference type="ARBA" id="ARBA00022737"/>
    </source>
</evidence>
<dbReference type="SUPFAM" id="SSF50952">
    <property type="entry name" value="Soluble quinoprotein glucose dehydrogenase"/>
    <property type="match status" value="1"/>
</dbReference>
<dbReference type="Gene3D" id="2.130.10.10">
    <property type="entry name" value="YVTN repeat-like/Quinoprotein amine dehydrogenase"/>
    <property type="match status" value="2"/>
</dbReference>
<dbReference type="InterPro" id="IPR011041">
    <property type="entry name" value="Quinoprot_gluc/sorb_DH_b-prop"/>
</dbReference>
<dbReference type="InterPro" id="IPR015943">
    <property type="entry name" value="WD40/YVTN_repeat-like_dom_sf"/>
</dbReference>
<dbReference type="GO" id="GO:0005930">
    <property type="term" value="C:axoneme"/>
    <property type="evidence" value="ECO:0007669"/>
    <property type="project" value="TreeGrafter"/>
</dbReference>
<keyword evidence="6" id="KW-0966">Cell projection</keyword>
<dbReference type="FunCoup" id="F2UQ88">
    <property type="interactions" value="238"/>
</dbReference>
<gene>
    <name evidence="12" type="ORF">PTSG_10740</name>
</gene>
<dbReference type="KEGG" id="sre:PTSG_10740"/>
<dbReference type="Proteomes" id="UP000007799">
    <property type="component" value="Unassembled WGS sequence"/>
</dbReference>
<keyword evidence="2" id="KW-0853">WD repeat</keyword>
<dbReference type="Pfam" id="PF23385">
    <property type="entry name" value="Beta-prop_IFT140_2nd"/>
    <property type="match status" value="2"/>
</dbReference>
<dbReference type="InterPro" id="IPR056154">
    <property type="entry name" value="Beta-prop_IFT140_1st"/>
</dbReference>
<keyword evidence="5" id="KW-0969">Cilium</keyword>
<evidence type="ECO:0000313" key="12">
    <source>
        <dbReference type="EMBL" id="EGD79756.1"/>
    </source>
</evidence>
<dbReference type="SMART" id="SM00320">
    <property type="entry name" value="WD40"/>
    <property type="match status" value="6"/>
</dbReference>
<reference evidence="12" key="1">
    <citation type="submission" date="2009-08" db="EMBL/GenBank/DDBJ databases">
        <title>Annotation of Salpingoeca rosetta.</title>
        <authorList>
            <consortium name="The Broad Institute Genome Sequencing Platform"/>
            <person name="Russ C."/>
            <person name="Cuomo C."/>
            <person name="Burger G."/>
            <person name="Gray M.W."/>
            <person name="Holland P.W.H."/>
            <person name="King N."/>
            <person name="Lang F.B.F."/>
            <person name="Roger A.J."/>
            <person name="Ruiz-Trillo I."/>
            <person name="Young S.K."/>
            <person name="Zeng Q."/>
            <person name="Gargeya S."/>
            <person name="Alvarado L."/>
            <person name="Berlin A."/>
            <person name="Chapman S.B."/>
            <person name="Chen Z."/>
            <person name="Freedman E."/>
            <person name="Gellesch M."/>
            <person name="Goldberg J."/>
            <person name="Griggs A."/>
            <person name="Gujja S."/>
            <person name="Heilman E."/>
            <person name="Heiman D."/>
            <person name="Howarth C."/>
            <person name="Mehta T."/>
            <person name="Neiman D."/>
            <person name="Pearson M."/>
            <person name="Roberts A."/>
            <person name="Saif S."/>
            <person name="Shea T."/>
            <person name="Shenoy N."/>
            <person name="Sisk P."/>
            <person name="Stolte C."/>
            <person name="Sykes S."/>
            <person name="White J."/>
            <person name="Yandava C."/>
            <person name="Haas B."/>
            <person name="Nusbaum C."/>
            <person name="Birren B."/>
        </authorList>
    </citation>
    <scope>NUCLEOTIDE SEQUENCE [LARGE SCALE GENOMIC DNA]</scope>
    <source>
        <strain evidence="12">ATCC 50818</strain>
    </source>
</reference>
<evidence type="ECO:0000256" key="2">
    <source>
        <dbReference type="ARBA" id="ARBA00022574"/>
    </source>
</evidence>
<evidence type="ECO:0000256" key="7">
    <source>
        <dbReference type="SAM" id="MobiDB-lite"/>
    </source>
</evidence>
<dbReference type="PANTHER" id="PTHR15722">
    <property type="entry name" value="IFT140/172-RELATED"/>
    <property type="match status" value="1"/>
</dbReference>
<dbReference type="FunFam" id="1.25.40.470:FF:000028">
    <property type="entry name" value="Intraflagellar transport protein 140-like protein"/>
    <property type="match status" value="1"/>
</dbReference>
<dbReference type="GO" id="GO:0036064">
    <property type="term" value="C:ciliary basal body"/>
    <property type="evidence" value="ECO:0007669"/>
    <property type="project" value="TreeGrafter"/>
</dbReference>
<evidence type="ECO:0000259" key="9">
    <source>
        <dbReference type="Pfam" id="PF23385"/>
    </source>
</evidence>